<dbReference type="GO" id="GO:0035435">
    <property type="term" value="P:phosphate ion transmembrane transport"/>
    <property type="evidence" value="ECO:0007669"/>
    <property type="project" value="TreeGrafter"/>
</dbReference>
<keyword evidence="4" id="KW-0592">Phosphate transport</keyword>
<protein>
    <submittedName>
        <fullName evidence="9">Sodium-dependent phosphate transporter 1-B</fullName>
    </submittedName>
</protein>
<gene>
    <name evidence="9" type="ORF">RF11_10800</name>
</gene>
<evidence type="ECO:0000256" key="8">
    <source>
        <dbReference type="SAM" id="Phobius"/>
    </source>
</evidence>
<keyword evidence="5 8" id="KW-0812">Transmembrane</keyword>
<evidence type="ECO:0000256" key="6">
    <source>
        <dbReference type="ARBA" id="ARBA00022989"/>
    </source>
</evidence>
<dbReference type="GO" id="GO:0016020">
    <property type="term" value="C:membrane"/>
    <property type="evidence" value="ECO:0007669"/>
    <property type="project" value="UniProtKB-SubCell"/>
</dbReference>
<comment type="similarity">
    <text evidence="2">Belongs to the inorganic phosphate transporter (PiT) (TC 2.A.20) family.</text>
</comment>
<dbReference type="PANTHER" id="PTHR11101">
    <property type="entry name" value="PHOSPHATE TRANSPORTER"/>
    <property type="match status" value="1"/>
</dbReference>
<dbReference type="InterPro" id="IPR001204">
    <property type="entry name" value="Phos_transporter"/>
</dbReference>
<dbReference type="Proteomes" id="UP000031668">
    <property type="component" value="Unassembled WGS sequence"/>
</dbReference>
<keyword evidence="6 8" id="KW-1133">Transmembrane helix</keyword>
<feature type="transmembrane region" description="Helical" evidence="8">
    <location>
        <begin position="124"/>
        <end position="141"/>
    </location>
</feature>
<dbReference type="GO" id="GO:0005315">
    <property type="term" value="F:phosphate transmembrane transporter activity"/>
    <property type="evidence" value="ECO:0007669"/>
    <property type="project" value="InterPro"/>
</dbReference>
<sequence>MILVHFLQVPFLKKKFLQARPSDTNNVTVRYAPETDKLTFEDNVSVVVLPNEECEQTSQTPETRRFLKEDSKVALMFEYLQIMASCYGAFAHGGNDVSNSVGPLTTIWLIVTNRAHATPDNKDIWLLAYGAFAIVIGLTIWGKRVLKTVGQDITDITPSMAFSIELGSVVTVLILTRLEFPVSTTHCKIGSLILLGIVTNGLKSVKLKLIVMIFLSWFVTVPVSGAISSLIFYLTRGFVFGFK</sequence>
<accession>A0A0C2JGN9</accession>
<dbReference type="PANTHER" id="PTHR11101:SF80">
    <property type="entry name" value="PHOSPHATE TRANSPORTER"/>
    <property type="match status" value="1"/>
</dbReference>
<proteinExistence type="inferred from homology"/>
<feature type="transmembrane region" description="Helical" evidence="8">
    <location>
        <begin position="153"/>
        <end position="176"/>
    </location>
</feature>
<evidence type="ECO:0000313" key="10">
    <source>
        <dbReference type="Proteomes" id="UP000031668"/>
    </source>
</evidence>
<evidence type="ECO:0000313" key="9">
    <source>
        <dbReference type="EMBL" id="KII68443.1"/>
    </source>
</evidence>
<evidence type="ECO:0000256" key="2">
    <source>
        <dbReference type="ARBA" id="ARBA00009916"/>
    </source>
</evidence>
<evidence type="ECO:0000256" key="4">
    <source>
        <dbReference type="ARBA" id="ARBA00022592"/>
    </source>
</evidence>
<keyword evidence="10" id="KW-1185">Reference proteome</keyword>
<feature type="transmembrane region" description="Helical" evidence="8">
    <location>
        <begin position="209"/>
        <end position="234"/>
    </location>
</feature>
<dbReference type="AlphaFoldDB" id="A0A0C2JGN9"/>
<organism evidence="9 10">
    <name type="scientific">Thelohanellus kitauei</name>
    <name type="common">Myxosporean</name>
    <dbReference type="NCBI Taxonomy" id="669202"/>
    <lineage>
        <taxon>Eukaryota</taxon>
        <taxon>Metazoa</taxon>
        <taxon>Cnidaria</taxon>
        <taxon>Myxozoa</taxon>
        <taxon>Myxosporea</taxon>
        <taxon>Bivalvulida</taxon>
        <taxon>Platysporina</taxon>
        <taxon>Myxobolidae</taxon>
        <taxon>Thelohanellus</taxon>
    </lineage>
</organism>
<evidence type="ECO:0000256" key="7">
    <source>
        <dbReference type="ARBA" id="ARBA00023136"/>
    </source>
</evidence>
<evidence type="ECO:0000256" key="5">
    <source>
        <dbReference type="ARBA" id="ARBA00022692"/>
    </source>
</evidence>
<dbReference type="Pfam" id="PF01384">
    <property type="entry name" value="PHO4"/>
    <property type="match status" value="1"/>
</dbReference>
<evidence type="ECO:0000256" key="1">
    <source>
        <dbReference type="ARBA" id="ARBA00004141"/>
    </source>
</evidence>
<keyword evidence="7 8" id="KW-0472">Membrane</keyword>
<dbReference type="OMA" id="DANTEYM"/>
<comment type="subcellular location">
    <subcellularLocation>
        <location evidence="1">Membrane</location>
        <topology evidence="1">Multi-pass membrane protein</topology>
    </subcellularLocation>
</comment>
<comment type="caution">
    <text evidence="9">The sequence shown here is derived from an EMBL/GenBank/DDBJ whole genome shotgun (WGS) entry which is preliminary data.</text>
</comment>
<dbReference type="EMBL" id="JWZT01002857">
    <property type="protein sequence ID" value="KII68443.1"/>
    <property type="molecule type" value="Genomic_DNA"/>
</dbReference>
<name>A0A0C2JGN9_THEKT</name>
<dbReference type="OrthoDB" id="260807at2759"/>
<reference evidence="9 10" key="1">
    <citation type="journal article" date="2014" name="Genome Biol. Evol.">
        <title>The genome of the myxosporean Thelohanellus kitauei shows adaptations to nutrient acquisition within its fish host.</title>
        <authorList>
            <person name="Yang Y."/>
            <person name="Xiong J."/>
            <person name="Zhou Z."/>
            <person name="Huo F."/>
            <person name="Miao W."/>
            <person name="Ran C."/>
            <person name="Liu Y."/>
            <person name="Zhang J."/>
            <person name="Feng J."/>
            <person name="Wang M."/>
            <person name="Wang M."/>
            <person name="Wang L."/>
            <person name="Yao B."/>
        </authorList>
    </citation>
    <scope>NUCLEOTIDE SEQUENCE [LARGE SCALE GENOMIC DNA]</scope>
    <source>
        <strain evidence="9">Wuqing</strain>
    </source>
</reference>
<evidence type="ECO:0000256" key="3">
    <source>
        <dbReference type="ARBA" id="ARBA00022448"/>
    </source>
</evidence>
<keyword evidence="3" id="KW-0813">Transport</keyword>